<proteinExistence type="predicted"/>
<dbReference type="AlphaFoldDB" id="A0A9Q0WU72"/>
<comment type="subcellular location">
    <subcellularLocation>
        <location evidence="1">Nucleus</location>
    </subcellularLocation>
</comment>
<dbReference type="PANTHER" id="PTHR45614">
    <property type="entry name" value="MYB PROTEIN-RELATED"/>
    <property type="match status" value="1"/>
</dbReference>
<name>A0A9Q0WU72_9ROSI</name>
<evidence type="ECO:0000313" key="5">
    <source>
        <dbReference type="EMBL" id="KAJ6772596.1"/>
    </source>
</evidence>
<comment type="caution">
    <text evidence="5">The sequence shown here is derived from an EMBL/GenBank/DDBJ whole genome shotgun (WGS) entry which is preliminary data.</text>
</comment>
<evidence type="ECO:0000259" key="3">
    <source>
        <dbReference type="PROSITE" id="PS50090"/>
    </source>
</evidence>
<evidence type="ECO:0000256" key="1">
    <source>
        <dbReference type="ARBA" id="ARBA00004123"/>
    </source>
</evidence>
<dbReference type="InterPro" id="IPR009057">
    <property type="entry name" value="Homeodomain-like_sf"/>
</dbReference>
<dbReference type="Proteomes" id="UP001151752">
    <property type="component" value="Chromosome 10"/>
</dbReference>
<feature type="domain" description="Myb-like" evidence="3">
    <location>
        <begin position="43"/>
        <end position="94"/>
    </location>
</feature>
<reference evidence="5" key="1">
    <citation type="submission" date="2022-11" db="EMBL/GenBank/DDBJ databases">
        <authorList>
            <person name="Hyden B.L."/>
            <person name="Feng K."/>
            <person name="Yates T."/>
            <person name="Jawdy S."/>
            <person name="Smart L.B."/>
            <person name="Muchero W."/>
        </authorList>
    </citation>
    <scope>NUCLEOTIDE SEQUENCE</scope>
    <source>
        <tissue evidence="5">Shoot tip</tissue>
    </source>
</reference>
<dbReference type="GO" id="GO:0000978">
    <property type="term" value="F:RNA polymerase II cis-regulatory region sequence-specific DNA binding"/>
    <property type="evidence" value="ECO:0007669"/>
    <property type="project" value="TreeGrafter"/>
</dbReference>
<dbReference type="SUPFAM" id="SSF46689">
    <property type="entry name" value="Homeodomain-like"/>
    <property type="match status" value="1"/>
</dbReference>
<sequence>MSSVNGGDKSKVLRANKKILYCSSLQSEVLTYFFVILMSSVNGGDKIKGSSSQQEDATLIKLVEQHGPRNWSVMSTGLPGRSGKSCRLRWWNQLFTRGATSSIYAQLRMLRLSRHAHHGNKWATGIIGDARVHEPEMSLTLSPPGDGFISMVVVEKEEGGQYRAEKRILAMVERDKVGRRKRLARGPSCGK</sequence>
<evidence type="ECO:0000259" key="4">
    <source>
        <dbReference type="PROSITE" id="PS51294"/>
    </source>
</evidence>
<reference evidence="5" key="2">
    <citation type="journal article" date="2023" name="Int. J. Mol. Sci.">
        <title>De Novo Assembly and Annotation of 11 Diverse Shrub Willow (Salix) Genomes Reveals Novel Gene Organization in Sex-Linked Regions.</title>
        <authorList>
            <person name="Hyden B."/>
            <person name="Feng K."/>
            <person name="Yates T.B."/>
            <person name="Jawdy S."/>
            <person name="Cereghino C."/>
            <person name="Smart L.B."/>
            <person name="Muchero W."/>
        </authorList>
    </citation>
    <scope>NUCLEOTIDE SEQUENCE</scope>
    <source>
        <tissue evidence="5">Shoot tip</tissue>
    </source>
</reference>
<dbReference type="GO" id="GO:0005634">
    <property type="term" value="C:nucleus"/>
    <property type="evidence" value="ECO:0007669"/>
    <property type="project" value="UniProtKB-SubCell"/>
</dbReference>
<dbReference type="CDD" id="cd00167">
    <property type="entry name" value="SANT"/>
    <property type="match status" value="1"/>
</dbReference>
<organism evidence="5 6">
    <name type="scientific">Salix koriyanagi</name>
    <dbReference type="NCBI Taxonomy" id="2511006"/>
    <lineage>
        <taxon>Eukaryota</taxon>
        <taxon>Viridiplantae</taxon>
        <taxon>Streptophyta</taxon>
        <taxon>Embryophyta</taxon>
        <taxon>Tracheophyta</taxon>
        <taxon>Spermatophyta</taxon>
        <taxon>Magnoliopsida</taxon>
        <taxon>eudicotyledons</taxon>
        <taxon>Gunneridae</taxon>
        <taxon>Pentapetalae</taxon>
        <taxon>rosids</taxon>
        <taxon>fabids</taxon>
        <taxon>Malpighiales</taxon>
        <taxon>Salicaceae</taxon>
        <taxon>Saliceae</taxon>
        <taxon>Salix</taxon>
    </lineage>
</organism>
<dbReference type="SMART" id="SM00717">
    <property type="entry name" value="SANT"/>
    <property type="match status" value="1"/>
</dbReference>
<evidence type="ECO:0000313" key="6">
    <source>
        <dbReference type="Proteomes" id="UP001151752"/>
    </source>
</evidence>
<keyword evidence="2" id="KW-0539">Nucleus</keyword>
<dbReference type="PROSITE" id="PS50090">
    <property type="entry name" value="MYB_LIKE"/>
    <property type="match status" value="1"/>
</dbReference>
<dbReference type="Pfam" id="PF00249">
    <property type="entry name" value="Myb_DNA-binding"/>
    <property type="match status" value="1"/>
</dbReference>
<dbReference type="InterPro" id="IPR017930">
    <property type="entry name" value="Myb_dom"/>
</dbReference>
<dbReference type="Gene3D" id="1.10.10.60">
    <property type="entry name" value="Homeodomain-like"/>
    <property type="match status" value="1"/>
</dbReference>
<dbReference type="InterPro" id="IPR050560">
    <property type="entry name" value="MYB_TF"/>
</dbReference>
<dbReference type="GO" id="GO:0000981">
    <property type="term" value="F:DNA-binding transcription factor activity, RNA polymerase II-specific"/>
    <property type="evidence" value="ECO:0007669"/>
    <property type="project" value="TreeGrafter"/>
</dbReference>
<dbReference type="PROSITE" id="PS51294">
    <property type="entry name" value="HTH_MYB"/>
    <property type="match status" value="1"/>
</dbReference>
<keyword evidence="6" id="KW-1185">Reference proteome</keyword>
<accession>A0A9Q0WU72</accession>
<dbReference type="PANTHER" id="PTHR45614:SF82">
    <property type="entry name" value="OS01G0977300 PROTEIN"/>
    <property type="match status" value="1"/>
</dbReference>
<gene>
    <name evidence="5" type="ORF">OIU74_018753</name>
</gene>
<evidence type="ECO:0000256" key="2">
    <source>
        <dbReference type="ARBA" id="ARBA00023242"/>
    </source>
</evidence>
<dbReference type="InterPro" id="IPR001005">
    <property type="entry name" value="SANT/Myb"/>
</dbReference>
<dbReference type="EMBL" id="JAPFFM010000002">
    <property type="protein sequence ID" value="KAJ6772596.1"/>
    <property type="molecule type" value="Genomic_DNA"/>
</dbReference>
<protein>
    <submittedName>
        <fullName evidence="5">MYB PROTEIN-RELATED</fullName>
    </submittedName>
</protein>
<feature type="domain" description="HTH myb-type" evidence="4">
    <location>
        <begin position="45"/>
        <end position="98"/>
    </location>
</feature>